<organism evidence="3 4">
    <name type="scientific">Bacillus pseudomycoides</name>
    <dbReference type="NCBI Taxonomy" id="64104"/>
    <lineage>
        <taxon>Bacteria</taxon>
        <taxon>Bacillati</taxon>
        <taxon>Bacillota</taxon>
        <taxon>Bacilli</taxon>
        <taxon>Bacillales</taxon>
        <taxon>Bacillaceae</taxon>
        <taxon>Bacillus</taxon>
        <taxon>Bacillus cereus group</taxon>
    </lineage>
</organism>
<comment type="caution">
    <text evidence="3">The sequence shown here is derived from an EMBL/GenBank/DDBJ whole genome shotgun (WGS) entry which is preliminary data.</text>
</comment>
<dbReference type="PANTHER" id="PTHR43308">
    <property type="entry name" value="OUTER MEMBRANE PROTEIN ALPHA-RELATED"/>
    <property type="match status" value="1"/>
</dbReference>
<protein>
    <submittedName>
        <fullName evidence="3">S-layer homology domain-containing protein</fullName>
    </submittedName>
</protein>
<dbReference type="InterPro" id="IPR001119">
    <property type="entry name" value="SLH_dom"/>
</dbReference>
<dbReference type="AlphaFoldDB" id="A0AAJ2DPB7"/>
<dbReference type="RefSeq" id="WP_098785886.1">
    <property type="nucleotide sequence ID" value="NZ_NUSG01000013.1"/>
</dbReference>
<sequence>MGEKKIIISGVCAAVFGTTFFAQNSFAETTSDNSNQNIKAASVQTSSFIDVPQSHWAYKEIQYMADHNIMLGFGNGYFGVKDKVTREELAVFLYRMIKIPDGPYKNPKPFNDIDGSNFKKEIVAVYNNGIFPYLKDEKFDPKRNITRAEIAVAFRTAFGLTKKFDHQFTDTQGHWASEEIKILYSNGITSGVGDNQFDPEGVATREQLAMFLYRAIPAASKPLQVN</sequence>
<name>A0AAJ2DPB7_9BACI</name>
<feature type="domain" description="SLH" evidence="2">
    <location>
        <begin position="163"/>
        <end position="226"/>
    </location>
</feature>
<dbReference type="Proteomes" id="UP001248134">
    <property type="component" value="Unassembled WGS sequence"/>
</dbReference>
<evidence type="ECO:0000313" key="4">
    <source>
        <dbReference type="Proteomes" id="UP001248134"/>
    </source>
</evidence>
<evidence type="ECO:0000313" key="3">
    <source>
        <dbReference type="EMBL" id="MDR4329666.1"/>
    </source>
</evidence>
<feature type="domain" description="SLH" evidence="2">
    <location>
        <begin position="44"/>
        <end position="107"/>
    </location>
</feature>
<accession>A0AAJ2DPB7</accession>
<dbReference type="PROSITE" id="PS51272">
    <property type="entry name" value="SLH"/>
    <property type="match status" value="2"/>
</dbReference>
<dbReference type="PANTHER" id="PTHR43308:SF1">
    <property type="entry name" value="OUTER MEMBRANE PROTEIN ALPHA"/>
    <property type="match status" value="1"/>
</dbReference>
<gene>
    <name evidence="3" type="ORF">FOS08_28805</name>
</gene>
<keyword evidence="1" id="KW-0732">Signal</keyword>
<dbReference type="InterPro" id="IPR051465">
    <property type="entry name" value="Cell_Envelope_Struct_Comp"/>
</dbReference>
<dbReference type="EMBL" id="VLYX01000086">
    <property type="protein sequence ID" value="MDR4329666.1"/>
    <property type="molecule type" value="Genomic_DNA"/>
</dbReference>
<proteinExistence type="predicted"/>
<evidence type="ECO:0000259" key="2">
    <source>
        <dbReference type="PROSITE" id="PS51272"/>
    </source>
</evidence>
<evidence type="ECO:0000256" key="1">
    <source>
        <dbReference type="ARBA" id="ARBA00022729"/>
    </source>
</evidence>
<reference evidence="3" key="1">
    <citation type="submission" date="2019-07" db="EMBL/GenBank/DDBJ databases">
        <title>Phylogenomic Reclassification of ATCC Bacillus Strains and Various Taxa within the Genus Bacillus.</title>
        <authorList>
            <person name="Riojas M.A."/>
            <person name="Frank A.M."/>
            <person name="Fenn S.L."/>
            <person name="King S.P."/>
            <person name="Brower S.M."/>
            <person name="Hazbon M.H."/>
        </authorList>
    </citation>
    <scope>NUCLEOTIDE SEQUENCE</scope>
    <source>
        <strain evidence="3">NR-12239</strain>
    </source>
</reference>
<dbReference type="Pfam" id="PF00395">
    <property type="entry name" value="SLH"/>
    <property type="match status" value="3"/>
</dbReference>